<organism evidence="1 2">
    <name type="scientific">Yersinia enterocolitica</name>
    <dbReference type="NCBI Taxonomy" id="630"/>
    <lineage>
        <taxon>Bacteria</taxon>
        <taxon>Pseudomonadati</taxon>
        <taxon>Pseudomonadota</taxon>
        <taxon>Gammaproteobacteria</taxon>
        <taxon>Enterobacterales</taxon>
        <taxon>Yersiniaceae</taxon>
        <taxon>Yersinia</taxon>
    </lineage>
</organism>
<dbReference type="SUPFAM" id="SSF103370">
    <property type="entry name" value="NinB"/>
    <property type="match status" value="1"/>
</dbReference>
<dbReference type="Gene3D" id="1.10.3790.10">
    <property type="entry name" value="NinB"/>
    <property type="match status" value="1"/>
</dbReference>
<dbReference type="EMBL" id="CPXJ01000138">
    <property type="protein sequence ID" value="CNE80266.1"/>
    <property type="molecule type" value="Genomic_DNA"/>
</dbReference>
<protein>
    <submittedName>
        <fullName evidence="1">NinB-like phage protein</fullName>
    </submittedName>
</protein>
<reference evidence="1 2" key="1">
    <citation type="submission" date="2015-03" db="EMBL/GenBank/DDBJ databases">
        <authorList>
            <consortium name="Pathogen Informatics"/>
            <person name="Murphy D."/>
        </authorList>
    </citation>
    <scope>NUCLEOTIDE SEQUENCE [LARGE SCALE GENOMIC DNA]</scope>
    <source>
        <strain evidence="1 2">IP05342</strain>
    </source>
</reference>
<gene>
    <name evidence="1" type="ORF">ERS137959_04654</name>
</gene>
<dbReference type="InterPro" id="IPR036619">
    <property type="entry name" value="NinB_sf"/>
</dbReference>
<sequence length="166" mass="19229">MAKLNRMSQPMDKQIFFLRNEQVVRNLIEHLKTIPLDQSKPVEVEVSPPKRTLSQNRKMWPLLKDISEQVVWFGEKYDEEDWKDLITALVAKLKKQEQRTAPGIGGGVVMFGQRTSRMRVPQMVEVIEAAYWFGTEHNVKFSDDAKREVEWANRWGATPCDKGKAA</sequence>
<keyword evidence="2" id="KW-1185">Reference proteome</keyword>
<dbReference type="Proteomes" id="UP000041601">
    <property type="component" value="Unassembled WGS sequence"/>
</dbReference>
<accession>A0ABP1YGV1</accession>
<dbReference type="InterPro" id="IPR008711">
    <property type="entry name" value="Recombinase_NinB"/>
</dbReference>
<comment type="caution">
    <text evidence="1">The sequence shown here is derived from an EMBL/GenBank/DDBJ whole genome shotgun (WGS) entry which is preliminary data.</text>
</comment>
<proteinExistence type="predicted"/>
<name>A0ABP1YGV1_YEREN</name>
<evidence type="ECO:0000313" key="2">
    <source>
        <dbReference type="Proteomes" id="UP000041601"/>
    </source>
</evidence>
<evidence type="ECO:0000313" key="1">
    <source>
        <dbReference type="EMBL" id="CNE80266.1"/>
    </source>
</evidence>
<dbReference type="Pfam" id="PF05772">
    <property type="entry name" value="NinB"/>
    <property type="match status" value="1"/>
</dbReference>